<dbReference type="AlphaFoldDB" id="A0A8T2KJQ2"/>
<dbReference type="PANTHER" id="PTHR14663:SF2">
    <property type="entry name" value="METHYLTRANSFERASE NSUN7-RELATED"/>
    <property type="match status" value="1"/>
</dbReference>
<feature type="compositionally biased region" description="Low complexity" evidence="2">
    <location>
        <begin position="73"/>
        <end position="98"/>
    </location>
</feature>
<evidence type="ECO:0000313" key="5">
    <source>
        <dbReference type="Proteomes" id="UP000752171"/>
    </source>
</evidence>
<feature type="compositionally biased region" description="Pro residues" evidence="2">
    <location>
        <begin position="538"/>
        <end position="548"/>
    </location>
</feature>
<keyword evidence="1" id="KW-0949">S-adenosyl-L-methionine</keyword>
<proteinExistence type="inferred from homology"/>
<reference evidence="4 5" key="1">
    <citation type="submission" date="2021-07" db="EMBL/GenBank/DDBJ databases">
        <authorList>
            <person name="Imarazene B."/>
            <person name="Zahm M."/>
            <person name="Klopp C."/>
            <person name="Cabau C."/>
            <person name="Beille S."/>
            <person name="Jouanno E."/>
            <person name="Castinel A."/>
            <person name="Lluch J."/>
            <person name="Gil L."/>
            <person name="Kuchtly C."/>
            <person name="Lopez Roques C."/>
            <person name="Donnadieu C."/>
            <person name="Parrinello H."/>
            <person name="Journot L."/>
            <person name="Du K."/>
            <person name="Schartl M."/>
            <person name="Retaux S."/>
            <person name="Guiguen Y."/>
        </authorList>
    </citation>
    <scope>NUCLEOTIDE SEQUENCE [LARGE SCALE GENOMIC DNA]</scope>
    <source>
        <strain evidence="4">Pach_M1</strain>
        <tissue evidence="4">Testis</tissue>
    </source>
</reference>
<evidence type="ECO:0000259" key="3">
    <source>
        <dbReference type="PROSITE" id="PS51686"/>
    </source>
</evidence>
<comment type="caution">
    <text evidence="1">Lacks conserved residue(s) required for the propagation of feature annotation.</text>
</comment>
<dbReference type="GO" id="GO:0003723">
    <property type="term" value="F:RNA binding"/>
    <property type="evidence" value="ECO:0007669"/>
    <property type="project" value="UniProtKB-UniRule"/>
</dbReference>
<dbReference type="OrthoDB" id="7312725at2759"/>
<evidence type="ECO:0000256" key="2">
    <source>
        <dbReference type="SAM" id="MobiDB-lite"/>
    </source>
</evidence>
<feature type="compositionally biased region" description="Basic and acidic residues" evidence="2">
    <location>
        <begin position="13"/>
        <end position="22"/>
    </location>
</feature>
<keyword evidence="1" id="KW-0694">RNA-binding</keyword>
<dbReference type="Proteomes" id="UP000752171">
    <property type="component" value="Unassembled WGS sequence"/>
</dbReference>
<dbReference type="SUPFAM" id="SSF53335">
    <property type="entry name" value="S-adenosyl-L-methionine-dependent methyltransferases"/>
    <property type="match status" value="1"/>
</dbReference>
<comment type="similarity">
    <text evidence="1">Belongs to the class I-like SAM-binding methyltransferase superfamily. RsmB/NOP family.</text>
</comment>
<name>A0A8T2KJQ2_ASTMX</name>
<protein>
    <submittedName>
        <fullName evidence="4">Putative methyltransferase NSUN7</fullName>
    </submittedName>
</protein>
<accession>A0A8T2KJQ2</accession>
<keyword evidence="1 4" id="KW-0489">Methyltransferase</keyword>
<feature type="region of interest" description="Disordered" evidence="2">
    <location>
        <begin position="1"/>
        <end position="23"/>
    </location>
</feature>
<feature type="region of interest" description="Disordered" evidence="2">
    <location>
        <begin position="73"/>
        <end position="110"/>
    </location>
</feature>
<dbReference type="InterPro" id="IPR042620">
    <property type="entry name" value="NSUN7"/>
</dbReference>
<dbReference type="GO" id="GO:0032259">
    <property type="term" value="P:methylation"/>
    <property type="evidence" value="ECO:0007669"/>
    <property type="project" value="UniProtKB-KW"/>
</dbReference>
<feature type="active site" description="Nucleophile" evidence="1">
    <location>
        <position position="428"/>
    </location>
</feature>
<gene>
    <name evidence="4" type="primary">NSUN7</name>
    <name evidence="4" type="ORF">AMEX_G27109</name>
</gene>
<dbReference type="PROSITE" id="PS51686">
    <property type="entry name" value="SAM_MT_RSMB_NOP"/>
    <property type="match status" value="1"/>
</dbReference>
<comment type="caution">
    <text evidence="4">The sequence shown here is derived from an EMBL/GenBank/DDBJ whole genome shotgun (WGS) entry which is preliminary data.</text>
</comment>
<evidence type="ECO:0000313" key="4">
    <source>
        <dbReference type="EMBL" id="KAG9259604.1"/>
    </source>
</evidence>
<dbReference type="EMBL" id="JAICCE010000025">
    <property type="protein sequence ID" value="KAG9259604.1"/>
    <property type="molecule type" value="Genomic_DNA"/>
</dbReference>
<sequence length="548" mass="61310">MTSLSVQEVTSLGEERAPEEAPVKVSLAGGGAYAQRGRLGYPDFVYSHAAQIFHTYHVEKPLSNRVIHYTSIPHTSTPHSSIPHTSTPHPSIPDSSTPHTEDPPPENFSSESTTLWAFQMAFSTLTFQELLEDVLMNSCFYSSQQTPDDLMPLAIVMLYDLQDRKFQPREPMTVEGEEPVEEVRRVESSLFSFRRKLEAELARFRIKHNLLSIHHFLPHNLRLKHLRTHTLPLYTWINTLQISKICVFICVCVCFIYICLFLKGRSRGLVASVVRPLVVEGSDVLMVGCFSAETVAHVAVHANANNARVHVCGRIAKPDHREALQSVLTAVGCNNVQVLSERFCDVTEWDSRVQKVRVVLLVPRCSVSGLCRPVQHILSEGGDLELIRDLSQGSVSLSRLNSLITEQIQDLRHALAFPKVNAVVYCTCSVYEEENELLVKRALESAPVRPKQRPFRIVSTGLGGGGEEKFFRMEESESDDGCFICLLKRDEEAAEAETVQDILARAAAKGLLGGLMELEPPDQIKLKKKRKEKRKAADPPPPLSLHQP</sequence>
<feature type="domain" description="SAM-dependent MTase RsmB/NOP-type" evidence="3">
    <location>
        <begin position="187"/>
        <end position="490"/>
    </location>
</feature>
<dbReference type="Gene3D" id="3.40.50.150">
    <property type="entry name" value="Vaccinia Virus protein VP39"/>
    <property type="match status" value="1"/>
</dbReference>
<dbReference type="InterPro" id="IPR029063">
    <property type="entry name" value="SAM-dependent_MTases_sf"/>
</dbReference>
<organism evidence="4 5">
    <name type="scientific">Astyanax mexicanus</name>
    <name type="common">Blind cave fish</name>
    <name type="synonym">Astyanax fasciatus mexicanus</name>
    <dbReference type="NCBI Taxonomy" id="7994"/>
    <lineage>
        <taxon>Eukaryota</taxon>
        <taxon>Metazoa</taxon>
        <taxon>Chordata</taxon>
        <taxon>Craniata</taxon>
        <taxon>Vertebrata</taxon>
        <taxon>Euteleostomi</taxon>
        <taxon>Actinopterygii</taxon>
        <taxon>Neopterygii</taxon>
        <taxon>Teleostei</taxon>
        <taxon>Ostariophysi</taxon>
        <taxon>Characiformes</taxon>
        <taxon>Characoidei</taxon>
        <taxon>Acestrorhamphidae</taxon>
        <taxon>Acestrorhamphinae</taxon>
        <taxon>Astyanax</taxon>
    </lineage>
</organism>
<evidence type="ECO:0000256" key="1">
    <source>
        <dbReference type="PROSITE-ProRule" id="PRU01023"/>
    </source>
</evidence>
<dbReference type="GO" id="GO:0008168">
    <property type="term" value="F:methyltransferase activity"/>
    <property type="evidence" value="ECO:0007669"/>
    <property type="project" value="UniProtKB-KW"/>
</dbReference>
<feature type="non-terminal residue" evidence="4">
    <location>
        <position position="548"/>
    </location>
</feature>
<dbReference type="InterPro" id="IPR001678">
    <property type="entry name" value="MeTrfase_RsmB-F_NOP2_dom"/>
</dbReference>
<feature type="region of interest" description="Disordered" evidence="2">
    <location>
        <begin position="522"/>
        <end position="548"/>
    </location>
</feature>
<feature type="compositionally biased region" description="Polar residues" evidence="2">
    <location>
        <begin position="1"/>
        <end position="10"/>
    </location>
</feature>
<keyword evidence="1" id="KW-0808">Transferase</keyword>
<dbReference type="PANTHER" id="PTHR14663">
    <property type="entry name" value="METHYLTRANSFERASE NSUN7-RELATED"/>
    <property type="match status" value="1"/>
</dbReference>